<dbReference type="RefSeq" id="WP_338236855.1">
    <property type="nucleotide sequence ID" value="NZ_BQKE01000001.1"/>
</dbReference>
<organism evidence="1 2">
    <name type="scientific">Persicobacter diffluens</name>
    <dbReference type="NCBI Taxonomy" id="981"/>
    <lineage>
        <taxon>Bacteria</taxon>
        <taxon>Pseudomonadati</taxon>
        <taxon>Bacteroidota</taxon>
        <taxon>Cytophagia</taxon>
        <taxon>Cytophagales</taxon>
        <taxon>Persicobacteraceae</taxon>
        <taxon>Persicobacter</taxon>
    </lineage>
</organism>
<comment type="caution">
    <text evidence="1">The sequence shown here is derived from an EMBL/GenBank/DDBJ whole genome shotgun (WGS) entry which is preliminary data.</text>
</comment>
<dbReference type="Gene3D" id="2.160.10.10">
    <property type="entry name" value="Hexapeptide repeat proteins"/>
    <property type="match status" value="1"/>
</dbReference>
<reference evidence="1 2" key="1">
    <citation type="submission" date="2021-12" db="EMBL/GenBank/DDBJ databases">
        <title>Genome sequencing of bacteria with rrn-lacking chromosome and rrn-plasmid.</title>
        <authorList>
            <person name="Anda M."/>
            <person name="Iwasaki W."/>
        </authorList>
    </citation>
    <scope>NUCLEOTIDE SEQUENCE [LARGE SCALE GENOMIC DNA]</scope>
    <source>
        <strain evidence="1 2">NBRC 15940</strain>
    </source>
</reference>
<dbReference type="InterPro" id="IPR051159">
    <property type="entry name" value="Hexapeptide_acetyltransf"/>
</dbReference>
<dbReference type="SUPFAM" id="SSF51161">
    <property type="entry name" value="Trimeric LpxA-like enzymes"/>
    <property type="match status" value="1"/>
</dbReference>
<dbReference type="InterPro" id="IPR011004">
    <property type="entry name" value="Trimer_LpxA-like_sf"/>
</dbReference>
<proteinExistence type="predicted"/>
<dbReference type="PANTHER" id="PTHR23416">
    <property type="entry name" value="SIALIC ACID SYNTHASE-RELATED"/>
    <property type="match status" value="1"/>
</dbReference>
<dbReference type="InterPro" id="IPR001451">
    <property type="entry name" value="Hexapep"/>
</dbReference>
<evidence type="ECO:0000313" key="2">
    <source>
        <dbReference type="Proteomes" id="UP001310022"/>
    </source>
</evidence>
<dbReference type="Pfam" id="PF14602">
    <property type="entry name" value="Hexapep_2"/>
    <property type="match status" value="1"/>
</dbReference>
<gene>
    <name evidence="1" type="ORF">PEDI_18280</name>
</gene>
<accession>A0AAN4VY92</accession>
<name>A0AAN4VY92_9BACT</name>
<protein>
    <recommendedName>
        <fullName evidence="3">Acetyltransferase</fullName>
    </recommendedName>
</protein>
<keyword evidence="2" id="KW-1185">Reference proteome</keyword>
<sequence>MWKRIIESLIRKRNPQFGFDPALKDDMLLGQLWEIGWGMIRGLGWNLLGLSAKGLLAGRGLRLSCRSNMKLGKWVKIGDYVHLSAMGKLPLTLGNGVGIGSFSRLILSTSMNQIGAYIHLEDNVSIGEFAYLGGGGGLKIGRGTIVGQYLSCHPENHHFENLDQEIRLQGVSRQGISIGRDCWIGAKVTITDGVTIGDHCVIAAGSVVTKSMPAYAVIGGVPARVIRSRQIKETA</sequence>
<evidence type="ECO:0000313" key="1">
    <source>
        <dbReference type="EMBL" id="GJM61276.1"/>
    </source>
</evidence>
<dbReference type="PANTHER" id="PTHR23416:SF78">
    <property type="entry name" value="LIPOPOLYSACCHARIDE BIOSYNTHESIS O-ACETYL TRANSFERASE WBBJ-RELATED"/>
    <property type="match status" value="1"/>
</dbReference>
<evidence type="ECO:0008006" key="3">
    <source>
        <dbReference type="Google" id="ProtNLM"/>
    </source>
</evidence>
<dbReference type="Proteomes" id="UP001310022">
    <property type="component" value="Unassembled WGS sequence"/>
</dbReference>
<dbReference type="CDD" id="cd04647">
    <property type="entry name" value="LbH_MAT_like"/>
    <property type="match status" value="1"/>
</dbReference>
<dbReference type="EMBL" id="BQKE01000001">
    <property type="protein sequence ID" value="GJM61276.1"/>
    <property type="molecule type" value="Genomic_DNA"/>
</dbReference>
<dbReference type="AlphaFoldDB" id="A0AAN4VY92"/>